<evidence type="ECO:0000313" key="4">
    <source>
        <dbReference type="EMBL" id="KAK1265045.1"/>
    </source>
</evidence>
<evidence type="ECO:0000256" key="2">
    <source>
        <dbReference type="SAM" id="MobiDB-lite"/>
    </source>
</evidence>
<evidence type="ECO:0000313" key="5">
    <source>
        <dbReference type="Proteomes" id="UP001179952"/>
    </source>
</evidence>
<protein>
    <submittedName>
        <fullName evidence="4">Glucan endo-1,3-beta-glucosidase 12</fullName>
    </submittedName>
</protein>
<feature type="region of interest" description="Disordered" evidence="2">
    <location>
        <begin position="1743"/>
        <end position="1764"/>
    </location>
</feature>
<dbReference type="PANTHER" id="PTHR35478">
    <property type="entry name" value="ZINC FINGER FYVE DOMAIN PROTEIN"/>
    <property type="match status" value="1"/>
</dbReference>
<dbReference type="InterPro" id="IPR012946">
    <property type="entry name" value="X8"/>
</dbReference>
<gene>
    <name evidence="4" type="ORF">QJS04_geneDACA021298</name>
</gene>
<comment type="caution">
    <text evidence="4">The sequence shown here is derived from an EMBL/GenBank/DDBJ whole genome shotgun (WGS) entry which is preliminary data.</text>
</comment>
<feature type="region of interest" description="Disordered" evidence="2">
    <location>
        <begin position="1577"/>
        <end position="1598"/>
    </location>
</feature>
<keyword evidence="1" id="KW-0732">Signal</keyword>
<organism evidence="4 5">
    <name type="scientific">Acorus gramineus</name>
    <name type="common">Dwarf sweet flag</name>
    <dbReference type="NCBI Taxonomy" id="55184"/>
    <lineage>
        <taxon>Eukaryota</taxon>
        <taxon>Viridiplantae</taxon>
        <taxon>Streptophyta</taxon>
        <taxon>Embryophyta</taxon>
        <taxon>Tracheophyta</taxon>
        <taxon>Spermatophyta</taxon>
        <taxon>Magnoliopsida</taxon>
        <taxon>Liliopsida</taxon>
        <taxon>Acoraceae</taxon>
        <taxon>Acorus</taxon>
    </lineage>
</organism>
<feature type="region of interest" description="Disordered" evidence="2">
    <location>
        <begin position="1531"/>
        <end position="1565"/>
    </location>
</feature>
<dbReference type="SMART" id="SM00768">
    <property type="entry name" value="X8"/>
    <property type="match status" value="2"/>
</dbReference>
<proteinExistence type="predicted"/>
<sequence length="2512" mass="279329">MEKEVSLLSRLAANYLFLGQFEPLRAALLSLRRRDPSLSLSILRSIVSSGGRIDGVRCPALLAWLCVFELLDHGGGGPDGANPEALRAKAEFLLLIHLVCAGVSDSAPDGEVSISAVDSVALLDRISDLGLRRLKAEMGDGGDEGHVADLVFEEEEFRSLWKVCLDQPEIFDELNWNIQRQVGDSGPSDAGSTVEETEGLKRIQEGVQMAHLDALRECLAEDDLDGAIAHLRFLHWGFGSESEYRTVLENLVKKACLLKNGYFDTWDAFRRDAMYNDDKTSRNMVIQSCMREMYHYARINGLHVLECVMDTALAAVKGERLEEASNVLSLFPLLQPLVAVMGWDLLSGKTKSRKRLMKLLWTSKSQVLRLEEFSFYGKQSDEMSCVEYLCDLLCYQLDLASFVACVNSGRQWDSKSSLHFSRKDQILDDSDSGFSDPFAENLVLERLASQSPMRVLFDVVPVIKFQDAIELISMQPIASSSEAWKRCMVGDGENQYHMAMSYLKDLQSHVEALSSIPRKIFMVSIIISLLHMDDTSFDMTRCDTSGTNPDVSNTSMREKPDHISAGEGSNKMVISFTGLLLDILHRNLPKVVNELEHCGKEALEWRISSSRRFIEDWEWRLSILQRLQPLSEWSWKEALTILHAAPSKLLNLCMQRAKYDIGEEAVHRFSLPPEDKAALELAEWVAGTFQRASVEDVVSRVAEGNSNTLQELDFSSLRAQLGPLAAARNMLSDIYPGGAPRSGAAYWDWIHEVSIISTTRRVLQRLQDFFEQDKVSTLQEIFTGDTIVSSSKEPNRQGPRQRALSILHQMIDDAHKGKRQFLSGKLHNLARAVADEEAGTDLVKSDSLYADRKLTSSSKKGSILGLGLRAIKLSVPSTTGDNNRDIAGYDMKDTGKRFLGILSSKATTYLSAFIIYIATIGDIVDGIDTTHDFNFFSLIYEWPKDLITRLVFERGSTDAAAKVADIMSADFVHEVISACVPPVFPPRSGHDWACIPILPAIQMNIEDRAEFHSIKDTKSCSNYSPVPLGTHLHPLQLNIVKHLAKMSPVRAVLACVFGSSILSNVTESLASRSSNDAIMNAPDSDRLFYEFALDQSERFPTLKRWIQMQSNLHRVSESSISAGGEAETVVRSKTKFAVKRCREPESDNESEVDETVVDSQSLPVLANFNADDHRSSEVWHDSPGPENLGLASTVFLSFDLENEVPYQKAVEKLISEGKLADALALSDRCLNEGASDELLQLLVENGEEKKASFVQHQGYGSQNFVNDSWQYCLRLKDKHLAARLALKYLHKWDLDAAMDVLTMCGCHLPQSDPIRDEVLQMRRALQRYSHILSADDRYKCWQEVEADCKEDPEGLALRLAGKGAVSAALEVAESSALSLDLRRELQGRQLVKLLTADPLNGGGPAEASRFLSSLRDSDDALPAAMGAMQLLPDLRSKQLLVHFFLKRGAGNLSDAELSRLNSWALGLRVLATLPLPWQQRCAALHGHPHLILEVLLIWKQLESASLILKEFPSLRDNNLILTYSAKAIAVSSNSPPREPRTSVMGTRQKQKSRVGASSRSNFSNSLSNLQKEARRAFSWAPRDSGSKSAPKEVYRKRKSSGFAPSERVDWESMTGIQEDRVSVYSTEGQERLPSVSIAEGWVLSGDPIKDDAVRLSHRYESSPDVILFKALLSLCSDELISAKGAIDLCVAQMKNVLSAQQLPLHASMEILGRAYYATETFVQALVYAKSQLRKLAGSSDLSINSEKSRDADDSSSDAGSSGINSPYTDELSELLAQSDIWLGCAELLQSLLGSGIVASLDDIADKESSARLRDRLIEDERYSMAIYTCKKCKIDSFPVWNAWGHALIRVEHYAQARVKFKQAFQLYKGDPTPVILEIINELEGSPPVDVSAVRSMYEHLAKSAPTILDDSLSADSYLNVLYMPSTFPRSERSRQFQEVSNPQSSSNSEFDDGPRSNLDNVRYIECINYFQEYARQLMLGFMFRHGHYTDACMLFFPPDGIPPQPLSLPHASPSSSTQRMDPLATDYGTIDELCDLCVGYGAMGILEDIISARVSMTASQDSAVSQYTASALARICLYCETHRLFNFLYRFQVISKDHVAAGLCCIQLFMNSSSQEEALKHLENAKMHFEEGLSARQKANEGAKLISKAARGKSASEKLSEDELVKFGARVAIQMDVVRSFNDTDKSPWRYSLFGNPNDPETSRRRSVTAETLAEKNFDLGFRVIYEFGLPAVAIYAGVAASLAERKKGSQLTDFLKNIKGTIDDDEWDQVLGAAINVYANKHKERPDRLIDMLHSSHRKVLACVVCGRLKSAFQIASRSGSVADVQYVAHQALHANALSVLDMCESGSKQWCVANPKAVLRDLKDAFDWTCSRNGGGVDCGPLEPDQPCYRPYFLMDHASYAFNSYWQKNKHKEGVHCDGVAQIVETDPNEQQWCVTDPKASVDDLQKALDWACGVGGADCGPIQPNQPCFDPNTVADHASYAFNSYWQVMGAVSFHLILSWNHNEKMKSK</sequence>
<reference evidence="4" key="2">
    <citation type="submission" date="2023-06" db="EMBL/GenBank/DDBJ databases">
        <authorList>
            <person name="Ma L."/>
            <person name="Liu K.-W."/>
            <person name="Li Z."/>
            <person name="Hsiao Y.-Y."/>
            <person name="Qi Y."/>
            <person name="Fu T."/>
            <person name="Tang G."/>
            <person name="Zhang D."/>
            <person name="Sun W.-H."/>
            <person name="Liu D.-K."/>
            <person name="Li Y."/>
            <person name="Chen G.-Z."/>
            <person name="Liu X.-D."/>
            <person name="Liao X.-Y."/>
            <person name="Jiang Y.-T."/>
            <person name="Yu X."/>
            <person name="Hao Y."/>
            <person name="Huang J."/>
            <person name="Zhao X.-W."/>
            <person name="Ke S."/>
            <person name="Chen Y.-Y."/>
            <person name="Wu W.-L."/>
            <person name="Hsu J.-L."/>
            <person name="Lin Y.-F."/>
            <person name="Huang M.-D."/>
            <person name="Li C.-Y."/>
            <person name="Huang L."/>
            <person name="Wang Z.-W."/>
            <person name="Zhao X."/>
            <person name="Zhong W.-Y."/>
            <person name="Peng D.-H."/>
            <person name="Ahmad S."/>
            <person name="Lan S."/>
            <person name="Zhang J.-S."/>
            <person name="Tsai W.-C."/>
            <person name="Van De Peer Y."/>
            <person name="Liu Z.-J."/>
        </authorList>
    </citation>
    <scope>NUCLEOTIDE SEQUENCE</scope>
    <source>
        <strain evidence="4">SCP</strain>
        <tissue evidence="4">Leaves</tissue>
    </source>
</reference>
<dbReference type="InterPro" id="IPR057946">
    <property type="entry name" value="TPR_ZFYVE26"/>
</dbReference>
<dbReference type="Proteomes" id="UP001179952">
    <property type="component" value="Unassembled WGS sequence"/>
</dbReference>
<dbReference type="Pfam" id="PF25569">
    <property type="entry name" value="TPR_ZFYVE26"/>
    <property type="match status" value="1"/>
</dbReference>
<evidence type="ECO:0000259" key="3">
    <source>
        <dbReference type="SMART" id="SM00768"/>
    </source>
</evidence>
<dbReference type="EMBL" id="JAUJYN010000008">
    <property type="protein sequence ID" value="KAK1265045.1"/>
    <property type="molecule type" value="Genomic_DNA"/>
</dbReference>
<dbReference type="PANTHER" id="PTHR35478:SF1">
    <property type="entry name" value="ZINC FINGER FYVE DOMAIN-CONTAINING PROTEIN 26"/>
    <property type="match status" value="1"/>
</dbReference>
<evidence type="ECO:0000256" key="1">
    <source>
        <dbReference type="ARBA" id="ARBA00022729"/>
    </source>
</evidence>
<feature type="domain" description="X8" evidence="3">
    <location>
        <begin position="2434"/>
        <end position="2497"/>
    </location>
</feature>
<feature type="region of interest" description="Disordered" evidence="2">
    <location>
        <begin position="1932"/>
        <end position="1954"/>
    </location>
</feature>
<name>A0AAV9AM40_ACOGR</name>
<reference evidence="4" key="1">
    <citation type="journal article" date="2023" name="Nat. Commun.">
        <title>Diploid and tetraploid genomes of Acorus and the evolution of monocots.</title>
        <authorList>
            <person name="Ma L."/>
            <person name="Liu K.W."/>
            <person name="Li Z."/>
            <person name="Hsiao Y.Y."/>
            <person name="Qi Y."/>
            <person name="Fu T."/>
            <person name="Tang G.D."/>
            <person name="Zhang D."/>
            <person name="Sun W.H."/>
            <person name="Liu D.K."/>
            <person name="Li Y."/>
            <person name="Chen G.Z."/>
            <person name="Liu X.D."/>
            <person name="Liao X.Y."/>
            <person name="Jiang Y.T."/>
            <person name="Yu X."/>
            <person name="Hao Y."/>
            <person name="Huang J."/>
            <person name="Zhao X.W."/>
            <person name="Ke S."/>
            <person name="Chen Y.Y."/>
            <person name="Wu W.L."/>
            <person name="Hsu J.L."/>
            <person name="Lin Y.F."/>
            <person name="Huang M.D."/>
            <person name="Li C.Y."/>
            <person name="Huang L."/>
            <person name="Wang Z.W."/>
            <person name="Zhao X."/>
            <person name="Zhong W.Y."/>
            <person name="Peng D.H."/>
            <person name="Ahmad S."/>
            <person name="Lan S."/>
            <person name="Zhang J.S."/>
            <person name="Tsai W.C."/>
            <person name="Van de Peer Y."/>
            <person name="Liu Z.J."/>
        </authorList>
    </citation>
    <scope>NUCLEOTIDE SEQUENCE</scope>
    <source>
        <strain evidence="4">SCP</strain>
    </source>
</reference>
<feature type="domain" description="X8" evidence="3">
    <location>
        <begin position="2351"/>
        <end position="2431"/>
    </location>
</feature>
<feature type="compositionally biased region" description="Polar residues" evidence="2">
    <location>
        <begin position="1936"/>
        <end position="1948"/>
    </location>
</feature>
<keyword evidence="5" id="KW-1185">Reference proteome</keyword>
<dbReference type="Pfam" id="PF07983">
    <property type="entry name" value="X8"/>
    <property type="match status" value="2"/>
</dbReference>
<accession>A0AAV9AM40</accession>